<organism evidence="2 3">
    <name type="scientific">Mycobacterium adipatum</name>
    <dbReference type="NCBI Taxonomy" id="1682113"/>
    <lineage>
        <taxon>Bacteria</taxon>
        <taxon>Bacillati</taxon>
        <taxon>Actinomycetota</taxon>
        <taxon>Actinomycetes</taxon>
        <taxon>Mycobacteriales</taxon>
        <taxon>Mycobacteriaceae</taxon>
        <taxon>Mycobacterium</taxon>
    </lineage>
</organism>
<sequence>MVTECAAVSILFCGTALGRRIEHAEAALIGAAVGAARHRGTEGFALPVAGGLAAFAEPGAPFNKVVGLGFGGVPTAAEFDAVERAYAERGSPTPVELSTLADPRIAELLGARGYRAVAFEDVLGRTLGGHSAGQAPADIEVRPASEHELDAWVDVVVQGFAHPDGEGVPSPEEFPREVVARAERDFAGAGVTPYLAVLDGHIAGGGSMRVTDGVAQLTGAATAPADRRRGVQGALLAARLHDAEAAGADIAVVTTAPGSLSQRNVQRRGFHLLYTRAILVRAAGQ</sequence>
<dbReference type="InterPro" id="IPR000182">
    <property type="entry name" value="GNAT_dom"/>
</dbReference>
<dbReference type="PROSITE" id="PS51186">
    <property type="entry name" value="GNAT"/>
    <property type="match status" value="1"/>
</dbReference>
<keyword evidence="2" id="KW-0808">Transferase</keyword>
<protein>
    <submittedName>
        <fullName evidence="2">GNAT family acetyltransferase</fullName>
    </submittedName>
</protein>
<evidence type="ECO:0000313" key="2">
    <source>
        <dbReference type="EMBL" id="ANE82280.1"/>
    </source>
</evidence>
<dbReference type="GO" id="GO:0016747">
    <property type="term" value="F:acyltransferase activity, transferring groups other than amino-acyl groups"/>
    <property type="evidence" value="ECO:0007669"/>
    <property type="project" value="InterPro"/>
</dbReference>
<dbReference type="EMBL" id="CP015596">
    <property type="protein sequence ID" value="ANE82280.1"/>
    <property type="molecule type" value="Genomic_DNA"/>
</dbReference>
<keyword evidence="3" id="KW-1185">Reference proteome</keyword>
<dbReference type="AlphaFoldDB" id="A0A172UTN0"/>
<dbReference type="Proteomes" id="UP000077143">
    <property type="component" value="Chromosome"/>
</dbReference>
<dbReference type="KEGG" id="madi:A7U43_26205"/>
<feature type="domain" description="N-acetyltransferase" evidence="1">
    <location>
        <begin position="139"/>
        <end position="285"/>
    </location>
</feature>
<proteinExistence type="predicted"/>
<dbReference type="STRING" id="1682113.A7U43_26205"/>
<evidence type="ECO:0000259" key="1">
    <source>
        <dbReference type="PROSITE" id="PS51186"/>
    </source>
</evidence>
<dbReference type="Gene3D" id="3.40.630.30">
    <property type="match status" value="1"/>
</dbReference>
<reference evidence="2 3" key="1">
    <citation type="submission" date="2016-05" db="EMBL/GenBank/DDBJ databases">
        <title>Complete genome sequence of a phthalic acid esters degrading Mycobacterium sp. YC-RL4.</title>
        <authorList>
            <person name="Ren L."/>
            <person name="Fan S."/>
            <person name="Ruth N."/>
            <person name="Jia Y."/>
            <person name="Wang J."/>
            <person name="Qiao C."/>
        </authorList>
    </citation>
    <scope>NUCLEOTIDE SEQUENCE [LARGE SCALE GENOMIC DNA]</scope>
    <source>
        <strain evidence="2 3">YC-RL4</strain>
    </source>
</reference>
<name>A0A172UTN0_9MYCO</name>
<dbReference type="Pfam" id="PF00583">
    <property type="entry name" value="Acetyltransf_1"/>
    <property type="match status" value="1"/>
</dbReference>
<dbReference type="InterPro" id="IPR016181">
    <property type="entry name" value="Acyl_CoA_acyltransferase"/>
</dbReference>
<evidence type="ECO:0000313" key="3">
    <source>
        <dbReference type="Proteomes" id="UP000077143"/>
    </source>
</evidence>
<accession>A0A172UTN0</accession>
<dbReference type="SUPFAM" id="SSF55729">
    <property type="entry name" value="Acyl-CoA N-acyltransferases (Nat)"/>
    <property type="match status" value="1"/>
</dbReference>
<gene>
    <name evidence="2" type="ORF">A7U43_26205</name>
</gene>